<proteinExistence type="inferred from homology"/>
<dbReference type="PANTHER" id="PTHR12022:SF0">
    <property type="entry name" value="CYTOCHROME B-C1 COMPLEX SUBUNIT 7"/>
    <property type="match status" value="1"/>
</dbReference>
<sequence length="123" mass="14423">MSYPTLAPYIRKSPFLTRILKPIANVVANASGYRQLGLRYDDIIQEESETVQEALKRLPIHEDNYRTVRIRNAYQLSLQHHILPKEQWTKPEEDVRYLSPIIDEVVAEEAEREAFDAMKIIKK</sequence>
<keyword evidence="7 9" id="KW-0496">Mitochondrion</keyword>
<evidence type="ECO:0000256" key="6">
    <source>
        <dbReference type="ARBA" id="ARBA00022982"/>
    </source>
</evidence>
<keyword evidence="8 9" id="KW-0472">Membrane</keyword>
<dbReference type="EMBL" id="CAJVPS010000020">
    <property type="protein sequence ID" value="CAG8441610.1"/>
    <property type="molecule type" value="Genomic_DNA"/>
</dbReference>
<dbReference type="Gene3D" id="1.10.1090.10">
    <property type="entry name" value="Cytochrome b-c1 complex subunit 7"/>
    <property type="match status" value="1"/>
</dbReference>
<evidence type="ECO:0000256" key="1">
    <source>
        <dbReference type="ARBA" id="ARBA00004443"/>
    </source>
</evidence>
<dbReference type="AlphaFoldDB" id="A0A9N8V9F3"/>
<dbReference type="OrthoDB" id="425749at2759"/>
<dbReference type="GO" id="GO:0005743">
    <property type="term" value="C:mitochondrial inner membrane"/>
    <property type="evidence" value="ECO:0007669"/>
    <property type="project" value="UniProtKB-SubCell"/>
</dbReference>
<name>A0A9N8V9F3_9GLOM</name>
<dbReference type="Proteomes" id="UP000789508">
    <property type="component" value="Unassembled WGS sequence"/>
</dbReference>
<reference evidence="10" key="1">
    <citation type="submission" date="2021-06" db="EMBL/GenBank/DDBJ databases">
        <authorList>
            <person name="Kallberg Y."/>
            <person name="Tangrot J."/>
            <person name="Rosling A."/>
        </authorList>
    </citation>
    <scope>NUCLEOTIDE SEQUENCE</scope>
    <source>
        <strain evidence="10">FL130A</strain>
    </source>
</reference>
<evidence type="ECO:0000256" key="7">
    <source>
        <dbReference type="ARBA" id="ARBA00023128"/>
    </source>
</evidence>
<comment type="caution">
    <text evidence="10">The sequence shown here is derived from an EMBL/GenBank/DDBJ whole genome shotgun (WGS) entry which is preliminary data.</text>
</comment>
<dbReference type="InterPro" id="IPR003197">
    <property type="entry name" value="QCR7"/>
</dbReference>
<dbReference type="PANTHER" id="PTHR12022">
    <property type="entry name" value="UBIQUINOL-CYTOCHROME C REDUCTASE COMPLEX 14 KD PROTEIN"/>
    <property type="match status" value="1"/>
</dbReference>
<comment type="similarity">
    <text evidence="2 9">Belongs to the UQCRB/QCR7 family.</text>
</comment>
<evidence type="ECO:0000256" key="3">
    <source>
        <dbReference type="ARBA" id="ARBA00022448"/>
    </source>
</evidence>
<comment type="subcellular location">
    <subcellularLocation>
        <location evidence="1">Mitochondrion inner membrane</location>
        <topology evidence="1">Peripheral membrane protein</topology>
        <orientation evidence="1">Matrix side</orientation>
    </subcellularLocation>
</comment>
<evidence type="ECO:0000256" key="9">
    <source>
        <dbReference type="PIRNR" id="PIRNR000022"/>
    </source>
</evidence>
<dbReference type="GO" id="GO:0045275">
    <property type="term" value="C:respiratory chain complex III"/>
    <property type="evidence" value="ECO:0007669"/>
    <property type="project" value="InterPro"/>
</dbReference>
<dbReference type="InterPro" id="IPR036544">
    <property type="entry name" value="QCR7_sf"/>
</dbReference>
<protein>
    <recommendedName>
        <fullName evidence="9">Cytochrome b-c1 complex subunit 7</fullName>
    </recommendedName>
</protein>
<keyword evidence="6 9" id="KW-0249">Electron transport</keyword>
<organism evidence="10 11">
    <name type="scientific">Ambispora leptoticha</name>
    <dbReference type="NCBI Taxonomy" id="144679"/>
    <lineage>
        <taxon>Eukaryota</taxon>
        <taxon>Fungi</taxon>
        <taxon>Fungi incertae sedis</taxon>
        <taxon>Mucoromycota</taxon>
        <taxon>Glomeromycotina</taxon>
        <taxon>Glomeromycetes</taxon>
        <taxon>Archaeosporales</taxon>
        <taxon>Ambisporaceae</taxon>
        <taxon>Ambispora</taxon>
    </lineage>
</organism>
<keyword evidence="4 9" id="KW-0679">Respiratory chain</keyword>
<keyword evidence="5 9" id="KW-0999">Mitochondrion inner membrane</keyword>
<keyword evidence="11" id="KW-1185">Reference proteome</keyword>
<evidence type="ECO:0000256" key="8">
    <source>
        <dbReference type="ARBA" id="ARBA00023136"/>
    </source>
</evidence>
<evidence type="ECO:0000256" key="2">
    <source>
        <dbReference type="ARBA" id="ARBA00008554"/>
    </source>
</evidence>
<keyword evidence="3 9" id="KW-0813">Transport</keyword>
<evidence type="ECO:0000313" key="10">
    <source>
        <dbReference type="EMBL" id="CAG8441610.1"/>
    </source>
</evidence>
<gene>
    <name evidence="10" type="ORF">ALEPTO_LOCUS356</name>
</gene>
<accession>A0A9N8V9F3</accession>
<dbReference type="SUPFAM" id="SSF81524">
    <property type="entry name" value="14 kDa protein of cytochrome bc1 complex (Ubiquinol-cytochrome c reductase)"/>
    <property type="match status" value="1"/>
</dbReference>
<dbReference type="FunFam" id="1.10.1090.10:FF:000001">
    <property type="entry name" value="Cytochrome b-c1 complex subunit 7"/>
    <property type="match status" value="1"/>
</dbReference>
<evidence type="ECO:0000256" key="4">
    <source>
        <dbReference type="ARBA" id="ARBA00022660"/>
    </source>
</evidence>
<dbReference type="PIRSF" id="PIRSF000022">
    <property type="entry name" value="Bc1_14K"/>
    <property type="match status" value="1"/>
</dbReference>
<evidence type="ECO:0000313" key="11">
    <source>
        <dbReference type="Proteomes" id="UP000789508"/>
    </source>
</evidence>
<dbReference type="GO" id="GO:0006122">
    <property type="term" value="P:mitochondrial electron transport, ubiquinol to cytochrome c"/>
    <property type="evidence" value="ECO:0007669"/>
    <property type="project" value="InterPro"/>
</dbReference>
<evidence type="ECO:0000256" key="5">
    <source>
        <dbReference type="ARBA" id="ARBA00022792"/>
    </source>
</evidence>
<comment type="function">
    <text evidence="9">Component of the ubiquinol-cytochrome c oxidoreductase, a multisubunit transmembrane complex that is part of the mitochondrial electron transport chain which drives oxidative phosphorylation.</text>
</comment>
<dbReference type="Pfam" id="PF02271">
    <property type="entry name" value="UCR_14kD"/>
    <property type="match status" value="1"/>
</dbReference>